<evidence type="ECO:0000313" key="3">
    <source>
        <dbReference type="Proteomes" id="UP001217485"/>
    </source>
</evidence>
<proteinExistence type="predicted"/>
<feature type="transmembrane region" description="Helical" evidence="1">
    <location>
        <begin position="74"/>
        <end position="93"/>
    </location>
</feature>
<dbReference type="EMBL" id="JAQNDK010000002">
    <property type="protein sequence ID" value="MDC0680722.1"/>
    <property type="molecule type" value="Genomic_DNA"/>
</dbReference>
<keyword evidence="3" id="KW-1185">Reference proteome</keyword>
<evidence type="ECO:0000256" key="1">
    <source>
        <dbReference type="SAM" id="Phobius"/>
    </source>
</evidence>
<evidence type="ECO:0000313" key="2">
    <source>
        <dbReference type="EMBL" id="MDC0680722.1"/>
    </source>
</evidence>
<dbReference type="RefSeq" id="WP_272097750.1">
    <property type="nucleotide sequence ID" value="NZ_JAQNDK010000002.1"/>
</dbReference>
<gene>
    <name evidence="2" type="ORF">POL72_23490</name>
</gene>
<keyword evidence="1" id="KW-0472">Membrane</keyword>
<keyword evidence="1" id="KW-1133">Transmembrane helix</keyword>
<accession>A0ABT5C6E1</accession>
<protein>
    <recommendedName>
        <fullName evidence="4">Secreted protein</fullName>
    </recommendedName>
</protein>
<name>A0ABT5C6E1_9BACT</name>
<evidence type="ECO:0008006" key="4">
    <source>
        <dbReference type="Google" id="ProtNLM"/>
    </source>
</evidence>
<keyword evidence="1" id="KW-0812">Transmembrane</keyword>
<reference evidence="2 3" key="1">
    <citation type="submission" date="2023-01" db="EMBL/GenBank/DDBJ databases">
        <title>Minimal conservation of predation-associated metabolite biosynthetic gene clusters underscores biosynthetic potential of Myxococcota including descriptions for ten novel species: Archangium lansinium sp. nov., Myxococcus landrumus sp. nov., Nannocystis bai.</title>
        <authorList>
            <person name="Ahearne A."/>
            <person name="Stevens C."/>
            <person name="Dowd S."/>
        </authorList>
    </citation>
    <scope>NUCLEOTIDE SEQUENCE [LARGE SCALE GENOMIC DNA]</scope>
    <source>
        <strain evidence="2 3">WIWO2</strain>
    </source>
</reference>
<comment type="caution">
    <text evidence="2">The sequence shown here is derived from an EMBL/GenBank/DDBJ whole genome shotgun (WGS) entry which is preliminary data.</text>
</comment>
<dbReference type="Proteomes" id="UP001217485">
    <property type="component" value="Unassembled WGS sequence"/>
</dbReference>
<sequence>MPVITLGAASAVWLGVGIGMTVASNNASEDGRAQANAILNAGGGCPDVPRRYQQACSELRTTAFRVDTFGRAATVAYTASGVLAIAAATYALWPRSGTKASGKVRALPEARIGYGGIAVQCVW</sequence>
<organism evidence="2 3">
    <name type="scientific">Sorangium atrum</name>
    <dbReference type="NCBI Taxonomy" id="2995308"/>
    <lineage>
        <taxon>Bacteria</taxon>
        <taxon>Pseudomonadati</taxon>
        <taxon>Myxococcota</taxon>
        <taxon>Polyangia</taxon>
        <taxon>Polyangiales</taxon>
        <taxon>Polyangiaceae</taxon>
        <taxon>Sorangium</taxon>
    </lineage>
</organism>